<dbReference type="RefSeq" id="WP_039222513.1">
    <property type="nucleotide sequence ID" value="NZ_JWLW01000056.1"/>
</dbReference>
<dbReference type="PANTHER" id="PTHR30471:SF3">
    <property type="entry name" value="UPF0758 PROTEIN YEES-RELATED"/>
    <property type="match status" value="1"/>
</dbReference>
<dbReference type="NCBIfam" id="TIGR00608">
    <property type="entry name" value="radc"/>
    <property type="match status" value="1"/>
</dbReference>
<keyword evidence="1" id="KW-0645">Protease</keyword>
<dbReference type="GO" id="GO:0008237">
    <property type="term" value="F:metallopeptidase activity"/>
    <property type="evidence" value="ECO:0007669"/>
    <property type="project" value="UniProtKB-KW"/>
</dbReference>
<keyword evidence="2" id="KW-0479">Metal-binding</keyword>
<reference evidence="8 9" key="1">
    <citation type="submission" date="2014-12" db="EMBL/GenBank/DDBJ databases">
        <title>Genome sequencing of Alteromonas marina AD001.</title>
        <authorList>
            <person name="Adrian T.G.S."/>
            <person name="Chan K.G."/>
        </authorList>
    </citation>
    <scope>NUCLEOTIDE SEQUENCE [LARGE SCALE GENOMIC DNA]</scope>
    <source>
        <strain evidence="8 9">AD001</strain>
    </source>
</reference>
<dbReference type="InterPro" id="IPR001405">
    <property type="entry name" value="UPF0758"/>
</dbReference>
<evidence type="ECO:0000259" key="7">
    <source>
        <dbReference type="PROSITE" id="PS50249"/>
    </source>
</evidence>
<dbReference type="SUPFAM" id="SSF102712">
    <property type="entry name" value="JAB1/MPN domain"/>
    <property type="match status" value="1"/>
</dbReference>
<keyword evidence="3" id="KW-0378">Hydrolase</keyword>
<dbReference type="EMBL" id="JWLW01000056">
    <property type="protein sequence ID" value="KHT46364.1"/>
    <property type="molecule type" value="Genomic_DNA"/>
</dbReference>
<proteinExistence type="inferred from homology"/>
<feature type="domain" description="MPN" evidence="7">
    <location>
        <begin position="102"/>
        <end position="224"/>
    </location>
</feature>
<dbReference type="InterPro" id="IPR046778">
    <property type="entry name" value="UPF0758_N"/>
</dbReference>
<organism evidence="8 9">
    <name type="scientific">Alteromonas marina</name>
    <dbReference type="NCBI Taxonomy" id="203795"/>
    <lineage>
        <taxon>Bacteria</taxon>
        <taxon>Pseudomonadati</taxon>
        <taxon>Pseudomonadota</taxon>
        <taxon>Gammaproteobacteria</taxon>
        <taxon>Alteromonadales</taxon>
        <taxon>Alteromonadaceae</taxon>
        <taxon>Alteromonas/Salinimonas group</taxon>
        <taxon>Alteromonas</taxon>
    </lineage>
</organism>
<dbReference type="PROSITE" id="PS01302">
    <property type="entry name" value="UPF0758"/>
    <property type="match status" value="1"/>
</dbReference>
<keyword evidence="4" id="KW-0862">Zinc</keyword>
<dbReference type="AlphaFoldDB" id="A0A0B3Y148"/>
<dbReference type="Pfam" id="PF20582">
    <property type="entry name" value="UPF0758_N"/>
    <property type="match status" value="1"/>
</dbReference>
<dbReference type="GO" id="GO:0006508">
    <property type="term" value="P:proteolysis"/>
    <property type="evidence" value="ECO:0007669"/>
    <property type="project" value="UniProtKB-KW"/>
</dbReference>
<evidence type="ECO:0000313" key="9">
    <source>
        <dbReference type="Proteomes" id="UP000031197"/>
    </source>
</evidence>
<dbReference type="OrthoDB" id="9804482at2"/>
<dbReference type="SUPFAM" id="SSF47781">
    <property type="entry name" value="RuvA domain 2-like"/>
    <property type="match status" value="1"/>
</dbReference>
<keyword evidence="9" id="KW-1185">Reference proteome</keyword>
<gene>
    <name evidence="8" type="ORF">RJ41_14970</name>
</gene>
<evidence type="ECO:0000256" key="1">
    <source>
        <dbReference type="ARBA" id="ARBA00022670"/>
    </source>
</evidence>
<dbReference type="PANTHER" id="PTHR30471">
    <property type="entry name" value="DNA REPAIR PROTEIN RADC"/>
    <property type="match status" value="1"/>
</dbReference>
<dbReference type="Proteomes" id="UP000031197">
    <property type="component" value="Unassembled WGS sequence"/>
</dbReference>
<dbReference type="InterPro" id="IPR020891">
    <property type="entry name" value="UPF0758_CS"/>
</dbReference>
<keyword evidence="5" id="KW-0482">Metalloprotease</keyword>
<dbReference type="Gene3D" id="3.40.140.10">
    <property type="entry name" value="Cytidine Deaminase, domain 2"/>
    <property type="match status" value="1"/>
</dbReference>
<comment type="caution">
    <text evidence="8">The sequence shown here is derived from an EMBL/GenBank/DDBJ whole genome shotgun (WGS) entry which is preliminary data.</text>
</comment>
<dbReference type="InterPro" id="IPR010994">
    <property type="entry name" value="RuvA_2-like"/>
</dbReference>
<evidence type="ECO:0000256" key="5">
    <source>
        <dbReference type="ARBA" id="ARBA00023049"/>
    </source>
</evidence>
<evidence type="ECO:0000256" key="3">
    <source>
        <dbReference type="ARBA" id="ARBA00022801"/>
    </source>
</evidence>
<accession>A0A0B3Y148</accession>
<evidence type="ECO:0000256" key="4">
    <source>
        <dbReference type="ARBA" id="ARBA00022833"/>
    </source>
</evidence>
<dbReference type="Pfam" id="PF04002">
    <property type="entry name" value="RadC"/>
    <property type="match status" value="1"/>
</dbReference>
<dbReference type="InterPro" id="IPR037518">
    <property type="entry name" value="MPN"/>
</dbReference>
<dbReference type="InterPro" id="IPR025657">
    <property type="entry name" value="RadC_JAB"/>
</dbReference>
<name>A0A0B3Y148_9ALTE</name>
<evidence type="ECO:0000256" key="6">
    <source>
        <dbReference type="RuleBase" id="RU003797"/>
    </source>
</evidence>
<dbReference type="CDD" id="cd08071">
    <property type="entry name" value="MPN_DUF2466"/>
    <property type="match status" value="1"/>
</dbReference>
<comment type="similarity">
    <text evidence="6">Belongs to the UPF0758 family.</text>
</comment>
<protein>
    <recommendedName>
        <fullName evidence="7">MPN domain-containing protein</fullName>
    </recommendedName>
</protein>
<evidence type="ECO:0000313" key="8">
    <source>
        <dbReference type="EMBL" id="KHT46364.1"/>
    </source>
</evidence>
<sequence>MSIKIWPISERPREKLLQHGAESLSDAELIAVLLGKGVKGKSAVSVAHELLKELGCLRGVVTATKESYAKVSGVGPCKYAQFQAGFEIFKRNLEIKLKRQDVFNNVDDTKRYLQAKLRDCEREKFALLMLDSQHQLIAFRTMFNGTINSAAVYPRELIKQVMIDNAAAIILVHNHPSGVAEPSHADIRLTTEIKNAMASIDVPVLDHFVVGDKETISFAQRGLLT</sequence>
<dbReference type="GO" id="GO:0046872">
    <property type="term" value="F:metal ion binding"/>
    <property type="evidence" value="ECO:0007669"/>
    <property type="project" value="UniProtKB-KW"/>
</dbReference>
<dbReference type="PROSITE" id="PS50249">
    <property type="entry name" value="MPN"/>
    <property type="match status" value="1"/>
</dbReference>
<dbReference type="NCBIfam" id="NF000642">
    <property type="entry name" value="PRK00024.1"/>
    <property type="match status" value="1"/>
</dbReference>
<evidence type="ECO:0000256" key="2">
    <source>
        <dbReference type="ARBA" id="ARBA00022723"/>
    </source>
</evidence>